<evidence type="ECO:0000256" key="8">
    <source>
        <dbReference type="ARBA" id="ARBA00022833"/>
    </source>
</evidence>
<dbReference type="PANTHER" id="PTHR10782:SF4">
    <property type="entry name" value="TONALLI, ISOFORM E"/>
    <property type="match status" value="1"/>
</dbReference>
<comment type="pathway">
    <text evidence="2">Protein modification; protein sumoylation.</text>
</comment>
<dbReference type="InterPro" id="IPR003034">
    <property type="entry name" value="SAP_dom"/>
</dbReference>
<dbReference type="InParanoid" id="A2E4B1"/>
<name>A2E4B1_TRIV3</name>
<evidence type="ECO:0000256" key="7">
    <source>
        <dbReference type="ARBA" id="ARBA00022786"/>
    </source>
</evidence>
<evidence type="ECO:0000256" key="3">
    <source>
        <dbReference type="ARBA" id="ARBA00005383"/>
    </source>
</evidence>
<keyword evidence="7" id="KW-0833">Ubl conjugation pathway</keyword>
<keyword evidence="4" id="KW-0808">Transferase</keyword>
<dbReference type="InterPro" id="IPR036361">
    <property type="entry name" value="SAP_dom_sf"/>
</dbReference>
<comment type="subcellular location">
    <subcellularLocation>
        <location evidence="1">Nucleus</location>
    </subcellularLocation>
</comment>
<organism evidence="11 12">
    <name type="scientific">Trichomonas vaginalis (strain ATCC PRA-98 / G3)</name>
    <dbReference type="NCBI Taxonomy" id="412133"/>
    <lineage>
        <taxon>Eukaryota</taxon>
        <taxon>Metamonada</taxon>
        <taxon>Parabasalia</taxon>
        <taxon>Trichomonadida</taxon>
        <taxon>Trichomonadidae</taxon>
        <taxon>Trichomonas</taxon>
    </lineage>
</organism>
<evidence type="ECO:0000256" key="2">
    <source>
        <dbReference type="ARBA" id="ARBA00004718"/>
    </source>
</evidence>
<reference evidence="11" key="2">
    <citation type="journal article" date="2007" name="Science">
        <title>Draft genome sequence of the sexually transmitted pathogen Trichomonas vaginalis.</title>
        <authorList>
            <person name="Carlton J.M."/>
            <person name="Hirt R.P."/>
            <person name="Silva J.C."/>
            <person name="Delcher A.L."/>
            <person name="Schatz M."/>
            <person name="Zhao Q."/>
            <person name="Wortman J.R."/>
            <person name="Bidwell S.L."/>
            <person name="Alsmark U.C.M."/>
            <person name="Besteiro S."/>
            <person name="Sicheritz-Ponten T."/>
            <person name="Noel C.J."/>
            <person name="Dacks J.B."/>
            <person name="Foster P.G."/>
            <person name="Simillion C."/>
            <person name="Van de Peer Y."/>
            <person name="Miranda-Saavedra D."/>
            <person name="Barton G.J."/>
            <person name="Westrop G.D."/>
            <person name="Mueller S."/>
            <person name="Dessi D."/>
            <person name="Fiori P.L."/>
            <person name="Ren Q."/>
            <person name="Paulsen I."/>
            <person name="Zhang H."/>
            <person name="Bastida-Corcuera F.D."/>
            <person name="Simoes-Barbosa A."/>
            <person name="Brown M.T."/>
            <person name="Hayes R.D."/>
            <person name="Mukherjee M."/>
            <person name="Okumura C.Y."/>
            <person name="Schneider R."/>
            <person name="Smith A.J."/>
            <person name="Vanacova S."/>
            <person name="Villalvazo M."/>
            <person name="Haas B.J."/>
            <person name="Pertea M."/>
            <person name="Feldblyum T.V."/>
            <person name="Utterback T.R."/>
            <person name="Shu C.L."/>
            <person name="Osoegawa K."/>
            <person name="de Jong P.J."/>
            <person name="Hrdy I."/>
            <person name="Horvathova L."/>
            <person name="Zubacova Z."/>
            <person name="Dolezal P."/>
            <person name="Malik S.B."/>
            <person name="Logsdon J.M. Jr."/>
            <person name="Henze K."/>
            <person name="Gupta A."/>
            <person name="Wang C.C."/>
            <person name="Dunne R.L."/>
            <person name="Upcroft J.A."/>
            <person name="Upcroft P."/>
            <person name="White O."/>
            <person name="Salzberg S.L."/>
            <person name="Tang P."/>
            <person name="Chiu C.-H."/>
            <person name="Lee Y.-S."/>
            <person name="Embley T.M."/>
            <person name="Coombs G.H."/>
            <person name="Mottram J.C."/>
            <person name="Tachezy J."/>
            <person name="Fraser-Liggett C.M."/>
            <person name="Johnson P.J."/>
        </authorList>
    </citation>
    <scope>NUCLEOTIDE SEQUENCE [LARGE SCALE GENOMIC DNA]</scope>
    <source>
        <strain evidence="11">G3</strain>
    </source>
</reference>
<dbReference type="UniPathway" id="UPA00886"/>
<evidence type="ECO:0000256" key="4">
    <source>
        <dbReference type="ARBA" id="ARBA00022679"/>
    </source>
</evidence>
<dbReference type="GO" id="GO:0008270">
    <property type="term" value="F:zinc ion binding"/>
    <property type="evidence" value="ECO:0007669"/>
    <property type="project" value="UniProtKB-KW"/>
</dbReference>
<dbReference type="AlphaFoldDB" id="A2E4B1"/>
<keyword evidence="12" id="KW-1185">Reference proteome</keyword>
<gene>
    <name evidence="11" type="ORF">TVAG_139370</name>
</gene>
<dbReference type="CDD" id="cd16650">
    <property type="entry name" value="SP-RING_PIAS-like"/>
    <property type="match status" value="1"/>
</dbReference>
<dbReference type="Gene3D" id="3.30.40.10">
    <property type="entry name" value="Zinc/RING finger domain, C3HC4 (zinc finger)"/>
    <property type="match status" value="1"/>
</dbReference>
<dbReference type="VEuPathDB" id="TrichDB:TVAG_139370"/>
<dbReference type="STRING" id="5722.A2E4B1"/>
<accession>A2E4B1</accession>
<dbReference type="PROSITE" id="PS50800">
    <property type="entry name" value="SAP"/>
    <property type="match status" value="1"/>
</dbReference>
<evidence type="ECO:0000259" key="10">
    <source>
        <dbReference type="PROSITE" id="PS50800"/>
    </source>
</evidence>
<dbReference type="OrthoDB" id="10263264at2759"/>
<evidence type="ECO:0000256" key="9">
    <source>
        <dbReference type="ARBA" id="ARBA00023242"/>
    </source>
</evidence>
<dbReference type="GO" id="GO:0016925">
    <property type="term" value="P:protein sumoylation"/>
    <property type="evidence" value="ECO:0000318"/>
    <property type="project" value="GO_Central"/>
</dbReference>
<comment type="similarity">
    <text evidence="3">Belongs to the PIAS family.</text>
</comment>
<keyword evidence="9" id="KW-0539">Nucleus</keyword>
<dbReference type="Pfam" id="PF02891">
    <property type="entry name" value="zf-MIZ"/>
    <property type="match status" value="1"/>
</dbReference>
<evidence type="ECO:0000313" key="12">
    <source>
        <dbReference type="Proteomes" id="UP000001542"/>
    </source>
</evidence>
<dbReference type="Pfam" id="PF02037">
    <property type="entry name" value="SAP"/>
    <property type="match status" value="1"/>
</dbReference>
<dbReference type="GO" id="GO:0000785">
    <property type="term" value="C:chromatin"/>
    <property type="evidence" value="ECO:0000318"/>
    <property type="project" value="GO_Central"/>
</dbReference>
<dbReference type="PANTHER" id="PTHR10782">
    <property type="entry name" value="ZINC FINGER MIZ DOMAIN-CONTAINING PROTEIN"/>
    <property type="match status" value="1"/>
</dbReference>
<dbReference type="InterPro" id="IPR013083">
    <property type="entry name" value="Znf_RING/FYVE/PHD"/>
</dbReference>
<dbReference type="KEGG" id="tva:4770523"/>
<dbReference type="Proteomes" id="UP000001542">
    <property type="component" value="Unassembled WGS sequence"/>
</dbReference>
<evidence type="ECO:0000256" key="6">
    <source>
        <dbReference type="ARBA" id="ARBA00022771"/>
    </source>
</evidence>
<dbReference type="GO" id="GO:0061665">
    <property type="term" value="F:SUMO ligase activity"/>
    <property type="evidence" value="ECO:0000318"/>
    <property type="project" value="GO_Central"/>
</dbReference>
<dbReference type="InterPro" id="IPR004181">
    <property type="entry name" value="Znf_MIZ"/>
</dbReference>
<sequence>MQSHTNGSGTHVLHPVAPAPISNPLPTPVIQARHQQSQLDEILNQASSPNPSNISLLSRGLQLLSINQLRQLLREYSFPTGGNKRALVQRLIMFLETIGPNQQNLLVQFSLKLKKLLSIESPSGEDQQHNEAPTSLLPPEISDKLVQHPPSILFDITDKQPIYGPSMLQPNFPSELQEIPNGGYNGYVPIFQIASVFQDHPIKKVLLFINEQYVTLQEPRFWFQLPTMSNKSISFSVQSVEPANYPIIIVVRLLKKTPISTLIEKVLEKGPPPSIHSEVPLRGICPLTHKILQQPARGVNCSHAECFDLSGYISFASKLDTWICPICNSECQFEDLRVDPEYLAHVGDQ</sequence>
<reference evidence="11" key="1">
    <citation type="submission" date="2006-10" db="EMBL/GenBank/DDBJ databases">
        <authorList>
            <person name="Amadeo P."/>
            <person name="Zhao Q."/>
            <person name="Wortman J."/>
            <person name="Fraser-Liggett C."/>
            <person name="Carlton J."/>
        </authorList>
    </citation>
    <scope>NUCLEOTIDE SEQUENCE</scope>
    <source>
        <strain evidence="11">G3</strain>
    </source>
</reference>
<dbReference type="RefSeq" id="XP_001324780.1">
    <property type="nucleotide sequence ID" value="XM_001324745.1"/>
</dbReference>
<dbReference type="SMART" id="SM00513">
    <property type="entry name" value="SAP"/>
    <property type="match status" value="1"/>
</dbReference>
<keyword evidence="6" id="KW-0863">Zinc-finger</keyword>
<dbReference type="Gene3D" id="1.10.720.30">
    <property type="entry name" value="SAP domain"/>
    <property type="match status" value="1"/>
</dbReference>
<feature type="domain" description="SAP" evidence="10">
    <location>
        <begin position="61"/>
        <end position="95"/>
    </location>
</feature>
<proteinExistence type="inferred from homology"/>
<evidence type="ECO:0000313" key="11">
    <source>
        <dbReference type="EMBL" id="EAY12557.1"/>
    </source>
</evidence>
<protein>
    <submittedName>
        <fullName evidence="11">MIZ zinc finger family protein</fullName>
    </submittedName>
</protein>
<evidence type="ECO:0000256" key="1">
    <source>
        <dbReference type="ARBA" id="ARBA00004123"/>
    </source>
</evidence>
<keyword evidence="8" id="KW-0862">Zinc</keyword>
<dbReference type="EMBL" id="DS113300">
    <property type="protein sequence ID" value="EAY12557.1"/>
    <property type="molecule type" value="Genomic_DNA"/>
</dbReference>
<dbReference type="VEuPathDB" id="TrichDB:TVAGG3_0252360"/>
<evidence type="ECO:0000256" key="5">
    <source>
        <dbReference type="ARBA" id="ARBA00022723"/>
    </source>
</evidence>
<keyword evidence="5" id="KW-0479">Metal-binding</keyword>
<dbReference type="SUPFAM" id="SSF68906">
    <property type="entry name" value="SAP domain"/>
    <property type="match status" value="1"/>
</dbReference>
<dbReference type="GO" id="GO:0005634">
    <property type="term" value="C:nucleus"/>
    <property type="evidence" value="ECO:0007669"/>
    <property type="project" value="UniProtKB-SubCell"/>
</dbReference>
<dbReference type="eggNOG" id="KOG2169">
    <property type="taxonomic scope" value="Eukaryota"/>
</dbReference>